<comment type="similarity">
    <text evidence="1">Belongs to the class IV-like SAM-binding methyltransferase superfamily.</text>
</comment>
<dbReference type="STRING" id="283909.R7UML2"/>
<dbReference type="Gene3D" id="3.40.1280.10">
    <property type="match status" value="2"/>
</dbReference>
<accession>R7UML2</accession>
<keyword evidence="4" id="KW-1185">Reference proteome</keyword>
<protein>
    <submittedName>
        <fullName evidence="2 3">Uncharacterized protein</fullName>
    </submittedName>
</protein>
<dbReference type="EnsemblMetazoa" id="CapteT182660">
    <property type="protein sequence ID" value="CapteP182660"/>
    <property type="gene ID" value="CapteG182660"/>
</dbReference>
<dbReference type="HOGENOM" id="CLU_103480_0_0_1"/>
<dbReference type="AlphaFoldDB" id="R7UML2"/>
<dbReference type="SUPFAM" id="SSF50249">
    <property type="entry name" value="Nucleic acid-binding proteins"/>
    <property type="match status" value="1"/>
</dbReference>
<dbReference type="Pfam" id="PF02598">
    <property type="entry name" value="Methyltrn_RNA_3"/>
    <property type="match status" value="1"/>
</dbReference>
<organism evidence="2">
    <name type="scientific">Capitella teleta</name>
    <name type="common">Polychaete worm</name>
    <dbReference type="NCBI Taxonomy" id="283909"/>
    <lineage>
        <taxon>Eukaryota</taxon>
        <taxon>Metazoa</taxon>
        <taxon>Spiralia</taxon>
        <taxon>Lophotrochozoa</taxon>
        <taxon>Annelida</taxon>
        <taxon>Polychaeta</taxon>
        <taxon>Sedentaria</taxon>
        <taxon>Scolecida</taxon>
        <taxon>Capitellidae</taxon>
        <taxon>Capitella</taxon>
    </lineage>
</organism>
<reference evidence="4" key="1">
    <citation type="submission" date="2012-12" db="EMBL/GenBank/DDBJ databases">
        <authorList>
            <person name="Hellsten U."/>
            <person name="Grimwood J."/>
            <person name="Chapman J.A."/>
            <person name="Shapiro H."/>
            <person name="Aerts A."/>
            <person name="Otillar R.P."/>
            <person name="Terry A.Y."/>
            <person name="Boore J.L."/>
            <person name="Simakov O."/>
            <person name="Marletaz F."/>
            <person name="Cho S.-J."/>
            <person name="Edsinger-Gonzales E."/>
            <person name="Havlak P."/>
            <person name="Kuo D.-H."/>
            <person name="Larsson T."/>
            <person name="Lv J."/>
            <person name="Arendt D."/>
            <person name="Savage R."/>
            <person name="Osoegawa K."/>
            <person name="de Jong P."/>
            <person name="Lindberg D.R."/>
            <person name="Seaver E.C."/>
            <person name="Weisblat D.A."/>
            <person name="Putnam N.H."/>
            <person name="Grigoriev I.V."/>
            <person name="Rokhsar D.S."/>
        </authorList>
    </citation>
    <scope>NUCLEOTIDE SEQUENCE</scope>
    <source>
        <strain evidence="4">I ESC-2004</strain>
    </source>
</reference>
<dbReference type="Proteomes" id="UP000014760">
    <property type="component" value="Unassembled WGS sequence"/>
</dbReference>
<dbReference type="EMBL" id="AMQN01001362">
    <property type="status" value="NOT_ANNOTATED_CDS"/>
    <property type="molecule type" value="Genomic_DNA"/>
</dbReference>
<name>R7UML2_CAPTE</name>
<dbReference type="SUPFAM" id="SSF75217">
    <property type="entry name" value="alpha/beta knot"/>
    <property type="match status" value="1"/>
</dbReference>
<gene>
    <name evidence="2" type="ORF">CAPTEDRAFT_182660</name>
</gene>
<evidence type="ECO:0000313" key="3">
    <source>
        <dbReference type="EnsemblMetazoa" id="CapteP182660"/>
    </source>
</evidence>
<sequence length="234" mass="26128">MARILQYLECPQYLRKSFFPQHDDLRYAGVLNPLDSPHHMKADETPKYREGVIVNAQIKEGRNSYALAGILKNVEIDRVLMPGMRVTIQMDYASESKKKVKGYVVSPDTPRTRDGLYWGYQTRLAASLSEVFTDSPFSSGYDLTIGTSERGSSVDDAELPHFNHLLVVFGGLRGLESALEADPKLNMDDPSLLFHQYLNTCPDQGSGTIRTEEAILISMAALRTKIKAAQGEIK</sequence>
<dbReference type="OrthoDB" id="361029at2759"/>
<dbReference type="PANTHER" id="PTHR12150">
    <property type="entry name" value="CLASS IV SAM-BINDING METHYLTRANSFERASE-RELATED"/>
    <property type="match status" value="1"/>
</dbReference>
<evidence type="ECO:0000313" key="2">
    <source>
        <dbReference type="EMBL" id="ELU05162.1"/>
    </source>
</evidence>
<evidence type="ECO:0000256" key="1">
    <source>
        <dbReference type="ARBA" id="ARBA00009841"/>
    </source>
</evidence>
<dbReference type="InterPro" id="IPR029026">
    <property type="entry name" value="tRNA_m1G_MTases_N"/>
</dbReference>
<reference evidence="2 4" key="2">
    <citation type="journal article" date="2013" name="Nature">
        <title>Insights into bilaterian evolution from three spiralian genomes.</title>
        <authorList>
            <person name="Simakov O."/>
            <person name="Marletaz F."/>
            <person name="Cho S.J."/>
            <person name="Edsinger-Gonzales E."/>
            <person name="Havlak P."/>
            <person name="Hellsten U."/>
            <person name="Kuo D.H."/>
            <person name="Larsson T."/>
            <person name="Lv J."/>
            <person name="Arendt D."/>
            <person name="Savage R."/>
            <person name="Osoegawa K."/>
            <person name="de Jong P."/>
            <person name="Grimwood J."/>
            <person name="Chapman J.A."/>
            <person name="Shapiro H."/>
            <person name="Aerts A."/>
            <person name="Otillar R.P."/>
            <person name="Terry A.Y."/>
            <person name="Boore J.L."/>
            <person name="Grigoriev I.V."/>
            <person name="Lindberg D.R."/>
            <person name="Seaver E.C."/>
            <person name="Weisblat D.A."/>
            <person name="Putnam N.H."/>
            <person name="Rokhsar D.S."/>
        </authorList>
    </citation>
    <scope>NUCLEOTIDE SEQUENCE</scope>
    <source>
        <strain evidence="2 4">I ESC-2004</strain>
    </source>
</reference>
<dbReference type="PANTHER" id="PTHR12150:SF13">
    <property type="entry name" value="METHYLTRANSFERASE C9ORF114-RELATED"/>
    <property type="match status" value="1"/>
</dbReference>
<dbReference type="InterPro" id="IPR012340">
    <property type="entry name" value="NA-bd_OB-fold"/>
</dbReference>
<dbReference type="CDD" id="cd18086">
    <property type="entry name" value="HsC9orf114-like"/>
    <property type="match status" value="1"/>
</dbReference>
<proteinExistence type="inferred from homology"/>
<dbReference type="InterPro" id="IPR003750">
    <property type="entry name" value="Put_MeTrfase-C9orf114-like"/>
</dbReference>
<dbReference type="OMA" id="VWIEHEL"/>
<evidence type="ECO:0000313" key="4">
    <source>
        <dbReference type="Proteomes" id="UP000014760"/>
    </source>
</evidence>
<reference evidence="3" key="3">
    <citation type="submission" date="2015-06" db="UniProtKB">
        <authorList>
            <consortium name="EnsemblMetazoa"/>
        </authorList>
    </citation>
    <scope>IDENTIFICATION</scope>
</reference>
<dbReference type="EMBL" id="KB301771">
    <property type="protein sequence ID" value="ELU05162.1"/>
    <property type="molecule type" value="Genomic_DNA"/>
</dbReference>
<dbReference type="InterPro" id="IPR029028">
    <property type="entry name" value="Alpha/beta_knot_MTases"/>
</dbReference>